<dbReference type="Proteomes" id="UP000023152">
    <property type="component" value="Unassembled WGS sequence"/>
</dbReference>
<organism evidence="1 2">
    <name type="scientific">Reticulomyxa filosa</name>
    <dbReference type="NCBI Taxonomy" id="46433"/>
    <lineage>
        <taxon>Eukaryota</taxon>
        <taxon>Sar</taxon>
        <taxon>Rhizaria</taxon>
        <taxon>Retaria</taxon>
        <taxon>Foraminifera</taxon>
        <taxon>Monothalamids</taxon>
        <taxon>Reticulomyxidae</taxon>
        <taxon>Reticulomyxa</taxon>
    </lineage>
</organism>
<dbReference type="EMBL" id="ASPP01009997">
    <property type="protein sequence ID" value="ETO23370.1"/>
    <property type="molecule type" value="Genomic_DNA"/>
</dbReference>
<dbReference type="AlphaFoldDB" id="X6NAS4"/>
<sequence>MCVTDDLVCLDENYEEIYFKVSPEREDVYNKIKETMEQGQKEGKDVYATVLEGPMKEKEEVSILQMVVDAKAADFYLRTCAVFWGEKEFMCFVGSRGVVLPSFYSFFNFQEKLSSEKITATLQFLRG</sequence>
<name>X6NAS4_RETFI</name>
<keyword evidence="2" id="KW-1185">Reference proteome</keyword>
<evidence type="ECO:0000313" key="2">
    <source>
        <dbReference type="Proteomes" id="UP000023152"/>
    </source>
</evidence>
<evidence type="ECO:0000313" key="1">
    <source>
        <dbReference type="EMBL" id="ETO23370.1"/>
    </source>
</evidence>
<comment type="caution">
    <text evidence="1">The sequence shown here is derived from an EMBL/GenBank/DDBJ whole genome shotgun (WGS) entry which is preliminary data.</text>
</comment>
<accession>X6NAS4</accession>
<reference evidence="1 2" key="1">
    <citation type="journal article" date="2013" name="Curr. Biol.">
        <title>The Genome of the Foraminiferan Reticulomyxa filosa.</title>
        <authorList>
            <person name="Glockner G."/>
            <person name="Hulsmann N."/>
            <person name="Schleicher M."/>
            <person name="Noegel A.A."/>
            <person name="Eichinger L."/>
            <person name="Gallinger C."/>
            <person name="Pawlowski J."/>
            <person name="Sierra R."/>
            <person name="Euteneuer U."/>
            <person name="Pillet L."/>
            <person name="Moustafa A."/>
            <person name="Platzer M."/>
            <person name="Groth M."/>
            <person name="Szafranski K."/>
            <person name="Schliwa M."/>
        </authorList>
    </citation>
    <scope>NUCLEOTIDE SEQUENCE [LARGE SCALE GENOMIC DNA]</scope>
</reference>
<gene>
    <name evidence="1" type="ORF">RFI_13814</name>
</gene>
<proteinExistence type="predicted"/>
<protein>
    <submittedName>
        <fullName evidence="1">Uncharacterized protein</fullName>
    </submittedName>
</protein>